<sequence length="679" mass="76393">MSLPPEPSSDSTAWHTCHCGKSFARKEHLSRHQATHDKLAHICNVCQRRFSRKDVLRRHSLLHEAGHTRTVVSCDACRANKTKCSGGTQCLLCARRGIICAFRSGLHRPKSASTSDGTTAMNASVREDDNNDDDESMLPTSSWPESSLTENSLHKEDEFFLPSHQLFLNLTIVPSKPAPTSQLQFLSPGMEGIHELLVAGDSSLETAVQVSDELQKWVAKCLETYFKDFHLRWPIFNAPTFDVKIVSLPLAASVCVIGAWLQNSAEWTERFCALRVHEILLQLLLHNLIDPESMLEGEAWPIELFQAVLLTLIFSLYRTDKSTLSRATLLRSAFITRLRDIGAFNAELLADHLKAHFSGIYAPYTLSMREKFKRLLALTYQFDVYFALAHGKPPILHRQEVGVDLPTSFALWNAYGLDIFAKRQPEEPPGRSGFQISEMTNYPGSFTSSQLLVEDVLLGLCGLLQAIWVLTQSLPSRTRGYLGDAFQRVLLIETLDAWKYELDKINRLADRRNINSDAARYLFLAYRGENNSVAASLERTTILVQDGMVLYYYLKMYHYAGLNASKETWPTSKYGREALICALQVLKIVDSIRASGASINPLIRHALTMGVNVTRALVSCQQCECLTKEGQRSTKMDLQQWTEIGGPICIDGTPVCVCKLKVWIEKFEKAILDQKIMVE</sequence>
<evidence type="ECO:0000313" key="2">
    <source>
        <dbReference type="Proteomes" id="UP001489719"/>
    </source>
</evidence>
<keyword evidence="2" id="KW-1185">Reference proteome</keyword>
<organism evidence="1 2">
    <name type="scientific">Lipomyces orientalis</name>
    <dbReference type="NCBI Taxonomy" id="1233043"/>
    <lineage>
        <taxon>Eukaryota</taxon>
        <taxon>Fungi</taxon>
        <taxon>Dikarya</taxon>
        <taxon>Ascomycota</taxon>
        <taxon>Saccharomycotina</taxon>
        <taxon>Lipomycetes</taxon>
        <taxon>Lipomycetales</taxon>
        <taxon>Lipomycetaceae</taxon>
        <taxon>Lipomyces</taxon>
    </lineage>
</organism>
<reference evidence="2" key="1">
    <citation type="journal article" date="2024" name="Front. Bioeng. Biotechnol.">
        <title>Genome-scale model development and genomic sequencing of the oleaginous clade Lipomyces.</title>
        <authorList>
            <person name="Czajka J.J."/>
            <person name="Han Y."/>
            <person name="Kim J."/>
            <person name="Mondo S.J."/>
            <person name="Hofstad B.A."/>
            <person name="Robles A."/>
            <person name="Haridas S."/>
            <person name="Riley R."/>
            <person name="LaButti K."/>
            <person name="Pangilinan J."/>
            <person name="Andreopoulos W."/>
            <person name="Lipzen A."/>
            <person name="Yan J."/>
            <person name="Wang M."/>
            <person name="Ng V."/>
            <person name="Grigoriev I.V."/>
            <person name="Spatafora J.W."/>
            <person name="Magnuson J.K."/>
            <person name="Baker S.E."/>
            <person name="Pomraning K.R."/>
        </authorList>
    </citation>
    <scope>NUCLEOTIDE SEQUENCE [LARGE SCALE GENOMIC DNA]</scope>
    <source>
        <strain evidence="2">CBS 10300</strain>
    </source>
</reference>
<protein>
    <submittedName>
        <fullName evidence="1">Uncharacterized protein</fullName>
    </submittedName>
</protein>
<accession>A0ACC3TDG5</accession>
<gene>
    <name evidence="1" type="ORF">V1517DRAFT_61441</name>
</gene>
<dbReference type="EMBL" id="MU970221">
    <property type="protein sequence ID" value="KAK9319149.1"/>
    <property type="molecule type" value="Genomic_DNA"/>
</dbReference>
<comment type="caution">
    <text evidence="1">The sequence shown here is derived from an EMBL/GenBank/DDBJ whole genome shotgun (WGS) entry which is preliminary data.</text>
</comment>
<evidence type="ECO:0000313" key="1">
    <source>
        <dbReference type="EMBL" id="KAK9319149.1"/>
    </source>
</evidence>
<dbReference type="Proteomes" id="UP001489719">
    <property type="component" value="Unassembled WGS sequence"/>
</dbReference>
<name>A0ACC3TDG5_9ASCO</name>
<proteinExistence type="predicted"/>